<dbReference type="Proteomes" id="UP001612741">
    <property type="component" value="Unassembled WGS sequence"/>
</dbReference>
<dbReference type="EMBL" id="JBITGY010000006">
    <property type="protein sequence ID" value="MFI6500283.1"/>
    <property type="molecule type" value="Genomic_DNA"/>
</dbReference>
<keyword evidence="1" id="KW-0732">Signal</keyword>
<reference evidence="2 3" key="1">
    <citation type="submission" date="2024-10" db="EMBL/GenBank/DDBJ databases">
        <title>The Natural Products Discovery Center: Release of the First 8490 Sequenced Strains for Exploring Actinobacteria Biosynthetic Diversity.</title>
        <authorList>
            <person name="Kalkreuter E."/>
            <person name="Kautsar S.A."/>
            <person name="Yang D."/>
            <person name="Bader C.D."/>
            <person name="Teijaro C.N."/>
            <person name="Fluegel L."/>
            <person name="Davis C.M."/>
            <person name="Simpson J.R."/>
            <person name="Lauterbach L."/>
            <person name="Steele A.D."/>
            <person name="Gui C."/>
            <person name="Meng S."/>
            <person name="Li G."/>
            <person name="Viehrig K."/>
            <person name="Ye F."/>
            <person name="Su P."/>
            <person name="Kiefer A.F."/>
            <person name="Nichols A."/>
            <person name="Cepeda A.J."/>
            <person name="Yan W."/>
            <person name="Fan B."/>
            <person name="Jiang Y."/>
            <person name="Adhikari A."/>
            <person name="Zheng C.-J."/>
            <person name="Schuster L."/>
            <person name="Cowan T.M."/>
            <person name="Smanski M.J."/>
            <person name="Chevrette M.G."/>
            <person name="De Carvalho L.P.S."/>
            <person name="Shen B."/>
        </authorList>
    </citation>
    <scope>NUCLEOTIDE SEQUENCE [LARGE SCALE GENOMIC DNA]</scope>
    <source>
        <strain evidence="2 3">NPDC050545</strain>
    </source>
</reference>
<evidence type="ECO:0008006" key="4">
    <source>
        <dbReference type="Google" id="ProtNLM"/>
    </source>
</evidence>
<dbReference type="PROSITE" id="PS51257">
    <property type="entry name" value="PROKAR_LIPOPROTEIN"/>
    <property type="match status" value="1"/>
</dbReference>
<evidence type="ECO:0000256" key="1">
    <source>
        <dbReference type="SAM" id="SignalP"/>
    </source>
</evidence>
<feature type="signal peptide" evidence="1">
    <location>
        <begin position="1"/>
        <end position="17"/>
    </location>
</feature>
<proteinExistence type="predicted"/>
<comment type="caution">
    <text evidence="2">The sequence shown here is derived from an EMBL/GenBank/DDBJ whole genome shotgun (WGS) entry which is preliminary data.</text>
</comment>
<organism evidence="2 3">
    <name type="scientific">Nonomuraea typhae</name>
    <dbReference type="NCBI Taxonomy" id="2603600"/>
    <lineage>
        <taxon>Bacteria</taxon>
        <taxon>Bacillati</taxon>
        <taxon>Actinomycetota</taxon>
        <taxon>Actinomycetes</taxon>
        <taxon>Streptosporangiales</taxon>
        <taxon>Streptosporangiaceae</taxon>
        <taxon>Nonomuraea</taxon>
    </lineage>
</organism>
<protein>
    <recommendedName>
        <fullName evidence="4">DUF3558 domain-containing protein</fullName>
    </recommendedName>
</protein>
<gene>
    <name evidence="2" type="ORF">ACIBG2_23070</name>
</gene>
<evidence type="ECO:0000313" key="2">
    <source>
        <dbReference type="EMBL" id="MFI6500283.1"/>
    </source>
</evidence>
<name>A0ABW7YYH0_9ACTN</name>
<dbReference type="RefSeq" id="WP_397084086.1">
    <property type="nucleotide sequence ID" value="NZ_JBITGY010000006.1"/>
</dbReference>
<evidence type="ECO:0000313" key="3">
    <source>
        <dbReference type="Proteomes" id="UP001612741"/>
    </source>
</evidence>
<accession>A0ABW7YYH0</accession>
<sequence>MRAAVLASLVASLVMTACTSSPPVPRDRTPLGSVVESPGECGVLSRTAISRATGLAEFSSSGTETLAHFAYCLIRNPADSGAPLRLAIELDDPMRSTVDGVERKKATDKGVSLPAEVGPGYSAIIRDQGGEPAGAYVTAWTPDGARLLSIELYRGAPGRDHRADVVEFAKQLRPVLLDKR</sequence>
<keyword evidence="3" id="KW-1185">Reference proteome</keyword>
<feature type="chain" id="PRO_5045616840" description="DUF3558 domain-containing protein" evidence="1">
    <location>
        <begin position="18"/>
        <end position="180"/>
    </location>
</feature>